<dbReference type="GO" id="GO:0006351">
    <property type="term" value="P:DNA-templated transcription"/>
    <property type="evidence" value="ECO:0007669"/>
    <property type="project" value="InterPro"/>
</dbReference>
<dbReference type="InterPro" id="IPR007219">
    <property type="entry name" value="XnlR_reg_dom"/>
</dbReference>
<evidence type="ECO:0000256" key="1">
    <source>
        <dbReference type="ARBA" id="ARBA00023242"/>
    </source>
</evidence>
<organism evidence="4 5">
    <name type="scientific">Pleomassaria siparia CBS 279.74</name>
    <dbReference type="NCBI Taxonomy" id="1314801"/>
    <lineage>
        <taxon>Eukaryota</taxon>
        <taxon>Fungi</taxon>
        <taxon>Dikarya</taxon>
        <taxon>Ascomycota</taxon>
        <taxon>Pezizomycotina</taxon>
        <taxon>Dothideomycetes</taxon>
        <taxon>Pleosporomycetidae</taxon>
        <taxon>Pleosporales</taxon>
        <taxon>Pleomassariaceae</taxon>
        <taxon>Pleomassaria</taxon>
    </lineage>
</organism>
<dbReference type="PANTHER" id="PTHR46910:SF1">
    <property type="entry name" value="MISCELLANEOUS ZN(II)2CYS6 TRANSCRIPTION FACTOR (EUROFUNG)-RELATED"/>
    <property type="match status" value="1"/>
</dbReference>
<feature type="region of interest" description="Disordered" evidence="2">
    <location>
        <begin position="536"/>
        <end position="569"/>
    </location>
</feature>
<evidence type="ECO:0000313" key="5">
    <source>
        <dbReference type="Proteomes" id="UP000799428"/>
    </source>
</evidence>
<evidence type="ECO:0000259" key="3">
    <source>
        <dbReference type="SMART" id="SM00906"/>
    </source>
</evidence>
<dbReference type="AlphaFoldDB" id="A0A6G1KQT8"/>
<protein>
    <recommendedName>
        <fullName evidence="3">Xylanolytic transcriptional activator regulatory domain-containing protein</fullName>
    </recommendedName>
</protein>
<dbReference type="PANTHER" id="PTHR46910">
    <property type="entry name" value="TRANSCRIPTION FACTOR PDR1"/>
    <property type="match status" value="1"/>
</dbReference>
<dbReference type="Pfam" id="PF04082">
    <property type="entry name" value="Fungal_trans"/>
    <property type="match status" value="1"/>
</dbReference>
<evidence type="ECO:0000256" key="2">
    <source>
        <dbReference type="SAM" id="MobiDB-lite"/>
    </source>
</evidence>
<accession>A0A6G1KQT8</accession>
<dbReference type="InterPro" id="IPR050987">
    <property type="entry name" value="AtrR-like"/>
</dbReference>
<dbReference type="SMART" id="SM00906">
    <property type="entry name" value="Fungal_trans"/>
    <property type="match status" value="1"/>
</dbReference>
<sequence length="633" mass="71391">MSSTKQVQDLLTQNSELKLEIARLQQRNQGTDIHGPSQPAPVPPRLPPPEIRNFEPVRRNIRLYSRGIFDLPSRHLPSHLQTDPDLEFSDLPLRSDCARLSRAYQVSIQNLFPILHWSAFSDEVDQIYLARSLEGTSREWIGLFFAVMACGTLQISTCLPGPMKGDSSGMIYFEKAAEALTPLPRDFSMMQAKTALLLSIYATESNMGSVGSIWAAVAVKIAQGLGLNFETEIWPVVDGEMRRRLWWSIYTWDRIISIQSNCPMLINEDDCDVPMPCSIEDRRIQSQGFVYPRMSQPPFTGYLAVIQVARLFSQLYQTLKSSTIAPQTLQLYDERFQAKSQLFPEAYQSISDAHLEPEALYPLLTLQMARFALSRRNLSPVCERTDRLDALRRCTSVGQDTSKYIARTLSTPSEKQELEKMWQTRVMQVASSTLCIHLWRCMLILCFGAEYKAALMCLDLSMAIGDVRKINAACGRNLGFFLERLIDRVRSGNGSHHQLEHDEEMLAYVSGDLQGRLEHSWAWAGSDVDALAITSPRTGQDAHGSDEPVQSTQLPRRPSTGSLEDGNKDWDGWVRVRQMMHTLMDEHDMMLAQPPSYYPPPHNPVKRVQLAPDTPGSPPSQSSSSRISIANII</sequence>
<proteinExistence type="predicted"/>
<feature type="region of interest" description="Disordered" evidence="2">
    <location>
        <begin position="592"/>
        <end position="633"/>
    </location>
</feature>
<feature type="compositionally biased region" description="Pro residues" evidence="2">
    <location>
        <begin position="38"/>
        <end position="50"/>
    </location>
</feature>
<keyword evidence="5" id="KW-1185">Reference proteome</keyword>
<dbReference type="CDD" id="cd12148">
    <property type="entry name" value="fungal_TF_MHR"/>
    <property type="match status" value="1"/>
</dbReference>
<evidence type="ECO:0000313" key="4">
    <source>
        <dbReference type="EMBL" id="KAF2714925.1"/>
    </source>
</evidence>
<feature type="domain" description="Xylanolytic transcriptional activator regulatory" evidence="3">
    <location>
        <begin position="211"/>
        <end position="282"/>
    </location>
</feature>
<reference evidence="4" key="1">
    <citation type="journal article" date="2020" name="Stud. Mycol.">
        <title>101 Dothideomycetes genomes: a test case for predicting lifestyles and emergence of pathogens.</title>
        <authorList>
            <person name="Haridas S."/>
            <person name="Albert R."/>
            <person name="Binder M."/>
            <person name="Bloem J."/>
            <person name="Labutti K."/>
            <person name="Salamov A."/>
            <person name="Andreopoulos B."/>
            <person name="Baker S."/>
            <person name="Barry K."/>
            <person name="Bills G."/>
            <person name="Bluhm B."/>
            <person name="Cannon C."/>
            <person name="Castanera R."/>
            <person name="Culley D."/>
            <person name="Daum C."/>
            <person name="Ezra D."/>
            <person name="Gonzalez J."/>
            <person name="Henrissat B."/>
            <person name="Kuo A."/>
            <person name="Liang C."/>
            <person name="Lipzen A."/>
            <person name="Lutzoni F."/>
            <person name="Magnuson J."/>
            <person name="Mondo S."/>
            <person name="Nolan M."/>
            <person name="Ohm R."/>
            <person name="Pangilinan J."/>
            <person name="Park H.-J."/>
            <person name="Ramirez L."/>
            <person name="Alfaro M."/>
            <person name="Sun H."/>
            <person name="Tritt A."/>
            <person name="Yoshinaga Y."/>
            <person name="Zwiers L.-H."/>
            <person name="Turgeon B."/>
            <person name="Goodwin S."/>
            <person name="Spatafora J."/>
            <person name="Crous P."/>
            <person name="Grigoriev I."/>
        </authorList>
    </citation>
    <scope>NUCLEOTIDE SEQUENCE</scope>
    <source>
        <strain evidence="4">CBS 279.74</strain>
    </source>
</reference>
<dbReference type="GO" id="GO:0003677">
    <property type="term" value="F:DNA binding"/>
    <property type="evidence" value="ECO:0007669"/>
    <property type="project" value="InterPro"/>
</dbReference>
<feature type="region of interest" description="Disordered" evidence="2">
    <location>
        <begin position="30"/>
        <end position="50"/>
    </location>
</feature>
<feature type="compositionally biased region" description="Polar residues" evidence="2">
    <location>
        <begin position="548"/>
        <end position="562"/>
    </location>
</feature>
<dbReference type="Proteomes" id="UP000799428">
    <property type="component" value="Unassembled WGS sequence"/>
</dbReference>
<dbReference type="EMBL" id="MU005764">
    <property type="protein sequence ID" value="KAF2714925.1"/>
    <property type="molecule type" value="Genomic_DNA"/>
</dbReference>
<name>A0A6G1KQT8_9PLEO</name>
<dbReference type="OrthoDB" id="2110361at2759"/>
<dbReference type="GO" id="GO:0008270">
    <property type="term" value="F:zinc ion binding"/>
    <property type="evidence" value="ECO:0007669"/>
    <property type="project" value="InterPro"/>
</dbReference>
<keyword evidence="1" id="KW-0539">Nucleus</keyword>
<dbReference type="GO" id="GO:0003700">
    <property type="term" value="F:DNA-binding transcription factor activity"/>
    <property type="evidence" value="ECO:0007669"/>
    <property type="project" value="InterPro"/>
</dbReference>
<gene>
    <name evidence="4" type="ORF">K504DRAFT_14421</name>
</gene>
<feature type="compositionally biased region" description="Low complexity" evidence="2">
    <location>
        <begin position="619"/>
        <end position="633"/>
    </location>
</feature>